<reference evidence="4 5" key="1">
    <citation type="submission" date="2020-11" db="EMBL/GenBank/DDBJ databases">
        <title>Draft genome sequencing of a Lachnospiraceae strain isolated from anoxic soil subjected to BSD treatment.</title>
        <authorList>
            <person name="Uek A."/>
            <person name="Tonouchi A."/>
        </authorList>
    </citation>
    <scope>NUCLEOTIDE SEQUENCE [LARGE SCALE GENOMIC DNA]</scope>
    <source>
        <strain evidence="4 5">TB5</strain>
    </source>
</reference>
<dbReference type="SMART" id="SM00646">
    <property type="entry name" value="Ami_3"/>
    <property type="match status" value="1"/>
</dbReference>
<evidence type="ECO:0000313" key="5">
    <source>
        <dbReference type="Proteomes" id="UP000595897"/>
    </source>
</evidence>
<dbReference type="SUPFAM" id="SSF53187">
    <property type="entry name" value="Zn-dependent exopeptidases"/>
    <property type="match status" value="1"/>
</dbReference>
<evidence type="ECO:0000259" key="3">
    <source>
        <dbReference type="SMART" id="SM00646"/>
    </source>
</evidence>
<dbReference type="CDD" id="cd02696">
    <property type="entry name" value="MurNAc-LAA"/>
    <property type="match status" value="1"/>
</dbReference>
<dbReference type="Proteomes" id="UP000595897">
    <property type="component" value="Chromosome"/>
</dbReference>
<dbReference type="GO" id="GO:0071555">
    <property type="term" value="P:cell wall organization"/>
    <property type="evidence" value="ECO:0007669"/>
    <property type="project" value="UniProtKB-KW"/>
</dbReference>
<proteinExistence type="predicted"/>
<dbReference type="PANTHER" id="PTHR30404:SF8">
    <property type="entry name" value="AUTOLYSIN PH-RELATED"/>
    <property type="match status" value="1"/>
</dbReference>
<dbReference type="Pfam" id="PF08239">
    <property type="entry name" value="SH3_3"/>
    <property type="match status" value="1"/>
</dbReference>
<organism evidence="4 5">
    <name type="scientific">Anaeromicropila herbilytica</name>
    <dbReference type="NCBI Taxonomy" id="2785025"/>
    <lineage>
        <taxon>Bacteria</taxon>
        <taxon>Bacillati</taxon>
        <taxon>Bacillota</taxon>
        <taxon>Clostridia</taxon>
        <taxon>Lachnospirales</taxon>
        <taxon>Lachnospiraceae</taxon>
        <taxon>Anaeromicropila</taxon>
    </lineage>
</organism>
<evidence type="ECO:0000256" key="2">
    <source>
        <dbReference type="ARBA" id="ARBA00023316"/>
    </source>
</evidence>
<keyword evidence="2" id="KW-0961">Cell wall biogenesis/degradation</keyword>
<feature type="domain" description="MurNAc-LAA" evidence="3">
    <location>
        <begin position="66"/>
        <end position="177"/>
    </location>
</feature>
<dbReference type="Gene3D" id="2.30.30.40">
    <property type="entry name" value="SH3 Domains"/>
    <property type="match status" value="1"/>
</dbReference>
<sequence length="242" mass="27019">MRINIHAGHNPDGKVACGAVGILEESTEARKVKDSLIKILKYHGHTVYDCTVNNGMSQSDVLAKIIKKSNAHKVDLDVSIHFNSGRNDYDGDNKNGGVEVFIYSEDSKGRQYAEEICKKVQKLGYNNRGIKINNNLYVLKHSLSSAILVECCFVDDVDDAMLYDYDRMAIAIASGILGENLLEAIVTKDNVTLHKSESLDAISIGNLRKGDKVNVLRIRKLFIKVRIDGRTGWVYKKYLKSL</sequence>
<accession>A0A7R7EN72</accession>
<dbReference type="GO" id="GO:0009253">
    <property type="term" value="P:peptidoglycan catabolic process"/>
    <property type="evidence" value="ECO:0007669"/>
    <property type="project" value="InterPro"/>
</dbReference>
<dbReference type="InterPro" id="IPR003646">
    <property type="entry name" value="SH3-like_bac-type"/>
</dbReference>
<evidence type="ECO:0000256" key="1">
    <source>
        <dbReference type="ARBA" id="ARBA00022801"/>
    </source>
</evidence>
<dbReference type="KEGG" id="ahb:bsdtb5_33450"/>
<dbReference type="InterPro" id="IPR050695">
    <property type="entry name" value="N-acetylmuramoyl_amidase_3"/>
</dbReference>
<dbReference type="PANTHER" id="PTHR30404">
    <property type="entry name" value="N-ACETYLMURAMOYL-L-ALANINE AMIDASE"/>
    <property type="match status" value="1"/>
</dbReference>
<dbReference type="GO" id="GO:0008745">
    <property type="term" value="F:N-acetylmuramoyl-L-alanine amidase activity"/>
    <property type="evidence" value="ECO:0007669"/>
    <property type="project" value="InterPro"/>
</dbReference>
<dbReference type="AlphaFoldDB" id="A0A7R7EN72"/>
<dbReference type="GO" id="GO:0030288">
    <property type="term" value="C:outer membrane-bounded periplasmic space"/>
    <property type="evidence" value="ECO:0007669"/>
    <property type="project" value="TreeGrafter"/>
</dbReference>
<protein>
    <submittedName>
        <fullName evidence="4">Bacteriophage endolysin (N-acetylmuramoyl-L-alanine amidase)</fullName>
    </submittedName>
</protein>
<keyword evidence="1" id="KW-0378">Hydrolase</keyword>
<dbReference type="EMBL" id="AP024169">
    <property type="protein sequence ID" value="BCN32050.1"/>
    <property type="molecule type" value="Genomic_DNA"/>
</dbReference>
<dbReference type="RefSeq" id="WP_271713132.1">
    <property type="nucleotide sequence ID" value="NZ_AP024169.1"/>
</dbReference>
<dbReference type="Pfam" id="PF01520">
    <property type="entry name" value="Amidase_3"/>
    <property type="match status" value="1"/>
</dbReference>
<evidence type="ECO:0000313" key="4">
    <source>
        <dbReference type="EMBL" id="BCN32050.1"/>
    </source>
</evidence>
<dbReference type="Gene3D" id="3.40.630.40">
    <property type="entry name" value="Zn-dependent exopeptidases"/>
    <property type="match status" value="1"/>
</dbReference>
<dbReference type="InterPro" id="IPR002508">
    <property type="entry name" value="MurNAc-LAA_cat"/>
</dbReference>
<name>A0A7R7EN72_9FIRM</name>
<gene>
    <name evidence="4" type="ORF">bsdtb5_33450</name>
</gene>
<keyword evidence="5" id="KW-1185">Reference proteome</keyword>